<dbReference type="PANTHER" id="PTHR25466:SF14">
    <property type="entry name" value="BUTYROPHILIN SUBFAMILY 2 MEMBER A2-LIKE-RELATED"/>
    <property type="match status" value="1"/>
</dbReference>
<feature type="domain" description="Ig-like" evidence="11">
    <location>
        <begin position="209"/>
        <end position="306"/>
    </location>
</feature>
<dbReference type="GO" id="GO:0042102">
    <property type="term" value="P:positive regulation of T cell proliferation"/>
    <property type="evidence" value="ECO:0007669"/>
    <property type="project" value="TreeGrafter"/>
</dbReference>
<evidence type="ECO:0000256" key="6">
    <source>
        <dbReference type="ARBA" id="ARBA00023136"/>
    </source>
</evidence>
<proteinExistence type="predicted"/>
<dbReference type="InterPro" id="IPR007110">
    <property type="entry name" value="Ig-like_dom"/>
</dbReference>
<dbReference type="InterPro" id="IPR051713">
    <property type="entry name" value="T-cell_Activation_Regulation"/>
</dbReference>
<dbReference type="PROSITE" id="PS50835">
    <property type="entry name" value="IG_LIKE"/>
    <property type="match status" value="2"/>
</dbReference>
<dbReference type="GO" id="GO:0042130">
    <property type="term" value="P:negative regulation of T cell proliferation"/>
    <property type="evidence" value="ECO:0007669"/>
    <property type="project" value="TreeGrafter"/>
</dbReference>
<dbReference type="Pfam" id="PF07686">
    <property type="entry name" value="V-set"/>
    <property type="match status" value="2"/>
</dbReference>
<dbReference type="GeneTree" id="ENSGT00940000163670"/>
<dbReference type="SMART" id="SM00406">
    <property type="entry name" value="IGv"/>
    <property type="match status" value="1"/>
</dbReference>
<keyword evidence="8" id="KW-0675">Receptor</keyword>
<protein>
    <submittedName>
        <fullName evidence="12">HERV-H LTR-associating 2a, tandem duplicate 2</fullName>
    </submittedName>
</protein>
<keyword evidence="10" id="KW-0393">Immunoglobulin domain</keyword>
<sequence>QLHFYSSCCLPFSLVKCLYSEDCVLTCSFKPNEEELVHWYKQQKLVHSYYYQSDQLQLQNGHFSGRTSLFKDQLVHGNASLLLERVDVSDEGLYKCYTSTVMGNKETLVDVKVEVRMEMTGEVVSCSSQDIYPAPEVAWSTDPLSGPETLQNSTVKTPDSRGLYILESRVRILGDVFDYTYFCSVISADKAQVWTTSIKKTEELIGEVGKELSIPCIAPQNLQNFSLTWTFTRTNDPTVVLSYDSRTRRTSNLWEGSAGLEQDQVLMSKGSLLLHNPESEEHSGTYTCSFTGFQRRHMVQTQVNITARRPTAGNITASIRRGMDSTKCRKHSTGMLTHVDSNASHSCVKLAGWSITQRKHGKLLNVKNPAARQCLTQTGEPGTYYHTPFKDF</sequence>
<evidence type="ECO:0000313" key="13">
    <source>
        <dbReference type="Proteomes" id="UP000694402"/>
    </source>
</evidence>
<comment type="subcellular location">
    <subcellularLocation>
        <location evidence="1">Cell membrane</location>
        <topology evidence="1">Single-pass type I membrane protein</topology>
    </subcellularLocation>
</comment>
<dbReference type="SMART" id="SM00409">
    <property type="entry name" value="IG"/>
    <property type="match status" value="2"/>
</dbReference>
<evidence type="ECO:0000256" key="10">
    <source>
        <dbReference type="ARBA" id="ARBA00023319"/>
    </source>
</evidence>
<keyword evidence="3" id="KW-0812">Transmembrane</keyword>
<keyword evidence="13" id="KW-1185">Reference proteome</keyword>
<reference evidence="12" key="1">
    <citation type="submission" date="2025-08" db="UniProtKB">
        <authorList>
            <consortium name="Ensembl"/>
        </authorList>
    </citation>
    <scope>IDENTIFICATION</scope>
</reference>
<dbReference type="Gene3D" id="2.60.40.10">
    <property type="entry name" value="Immunoglobulins"/>
    <property type="match status" value="3"/>
</dbReference>
<dbReference type="GO" id="GO:0007166">
    <property type="term" value="P:cell surface receptor signaling pathway"/>
    <property type="evidence" value="ECO:0007669"/>
    <property type="project" value="TreeGrafter"/>
</dbReference>
<dbReference type="GO" id="GO:0031295">
    <property type="term" value="P:T cell costimulation"/>
    <property type="evidence" value="ECO:0007669"/>
    <property type="project" value="TreeGrafter"/>
</dbReference>
<dbReference type="InterPro" id="IPR036179">
    <property type="entry name" value="Ig-like_dom_sf"/>
</dbReference>
<dbReference type="Ensembl" id="ENSOTST00005111088.2">
    <property type="protein sequence ID" value="ENSOTSP00005102719.2"/>
    <property type="gene ID" value="ENSOTSG00005047126.2"/>
</dbReference>
<dbReference type="InterPro" id="IPR003599">
    <property type="entry name" value="Ig_sub"/>
</dbReference>
<accession>A0A8C8K0N7</accession>
<dbReference type="InterPro" id="IPR013783">
    <property type="entry name" value="Ig-like_fold"/>
</dbReference>
<reference evidence="12" key="2">
    <citation type="submission" date="2025-09" db="UniProtKB">
        <authorList>
            <consortium name="Ensembl"/>
        </authorList>
    </citation>
    <scope>IDENTIFICATION</scope>
</reference>
<feature type="domain" description="Ig-like" evidence="11">
    <location>
        <begin position="25"/>
        <end position="114"/>
    </location>
</feature>
<keyword evidence="5" id="KW-1133">Transmembrane helix</keyword>
<keyword evidence="9" id="KW-0325">Glycoprotein</keyword>
<keyword evidence="7" id="KW-1015">Disulfide bond</keyword>
<name>A0A8C8K0N7_ONCTS</name>
<dbReference type="GO" id="GO:0009897">
    <property type="term" value="C:external side of plasma membrane"/>
    <property type="evidence" value="ECO:0007669"/>
    <property type="project" value="TreeGrafter"/>
</dbReference>
<dbReference type="AlphaFoldDB" id="A0A8C8K0N7"/>
<dbReference type="Proteomes" id="UP000694402">
    <property type="component" value="Unassembled WGS sequence"/>
</dbReference>
<dbReference type="PANTHER" id="PTHR25466">
    <property type="entry name" value="T-LYMPHOCYTE ACTIVATION ANTIGEN"/>
    <property type="match status" value="1"/>
</dbReference>
<evidence type="ECO:0000256" key="1">
    <source>
        <dbReference type="ARBA" id="ARBA00004251"/>
    </source>
</evidence>
<dbReference type="GO" id="GO:0006955">
    <property type="term" value="P:immune response"/>
    <property type="evidence" value="ECO:0007669"/>
    <property type="project" value="TreeGrafter"/>
</dbReference>
<evidence type="ECO:0000256" key="5">
    <source>
        <dbReference type="ARBA" id="ARBA00022989"/>
    </source>
</evidence>
<dbReference type="SMART" id="SM00408">
    <property type="entry name" value="IGc2"/>
    <property type="match status" value="2"/>
</dbReference>
<evidence type="ECO:0000256" key="2">
    <source>
        <dbReference type="ARBA" id="ARBA00022475"/>
    </source>
</evidence>
<dbReference type="SUPFAM" id="SSF48726">
    <property type="entry name" value="Immunoglobulin"/>
    <property type="match status" value="2"/>
</dbReference>
<evidence type="ECO:0000256" key="9">
    <source>
        <dbReference type="ARBA" id="ARBA00023180"/>
    </source>
</evidence>
<dbReference type="GO" id="GO:0071222">
    <property type="term" value="P:cellular response to lipopolysaccharide"/>
    <property type="evidence" value="ECO:0007669"/>
    <property type="project" value="TreeGrafter"/>
</dbReference>
<evidence type="ECO:0000256" key="3">
    <source>
        <dbReference type="ARBA" id="ARBA00022692"/>
    </source>
</evidence>
<keyword evidence="4" id="KW-0732">Signal</keyword>
<dbReference type="FunFam" id="2.60.40.10:FF:000142">
    <property type="entry name" value="V-set domain-containing T-cell activation inhibitor 1"/>
    <property type="match status" value="1"/>
</dbReference>
<dbReference type="InterPro" id="IPR003598">
    <property type="entry name" value="Ig_sub2"/>
</dbReference>
<evidence type="ECO:0000313" key="12">
    <source>
        <dbReference type="Ensembl" id="ENSOTSP00005102719.2"/>
    </source>
</evidence>
<dbReference type="CDD" id="cd16091">
    <property type="entry name" value="IgV_HHLA2"/>
    <property type="match status" value="1"/>
</dbReference>
<keyword evidence="6" id="KW-0472">Membrane</keyword>
<evidence type="ECO:0000256" key="4">
    <source>
        <dbReference type="ARBA" id="ARBA00022729"/>
    </source>
</evidence>
<evidence type="ECO:0000259" key="11">
    <source>
        <dbReference type="PROSITE" id="PS50835"/>
    </source>
</evidence>
<evidence type="ECO:0000256" key="8">
    <source>
        <dbReference type="ARBA" id="ARBA00023170"/>
    </source>
</evidence>
<evidence type="ECO:0000256" key="7">
    <source>
        <dbReference type="ARBA" id="ARBA00023157"/>
    </source>
</evidence>
<organism evidence="12 13">
    <name type="scientific">Oncorhynchus tshawytscha</name>
    <name type="common">Chinook salmon</name>
    <name type="synonym">Salmo tshawytscha</name>
    <dbReference type="NCBI Taxonomy" id="74940"/>
    <lineage>
        <taxon>Eukaryota</taxon>
        <taxon>Metazoa</taxon>
        <taxon>Chordata</taxon>
        <taxon>Craniata</taxon>
        <taxon>Vertebrata</taxon>
        <taxon>Euteleostomi</taxon>
        <taxon>Actinopterygii</taxon>
        <taxon>Neopterygii</taxon>
        <taxon>Teleostei</taxon>
        <taxon>Protacanthopterygii</taxon>
        <taxon>Salmoniformes</taxon>
        <taxon>Salmonidae</taxon>
        <taxon>Salmoninae</taxon>
        <taxon>Oncorhynchus</taxon>
    </lineage>
</organism>
<dbReference type="InterPro" id="IPR013106">
    <property type="entry name" value="Ig_V-set"/>
</dbReference>
<keyword evidence="2" id="KW-1003">Cell membrane</keyword>